<reference evidence="3" key="1">
    <citation type="submission" date="2016-10" db="EMBL/GenBank/DDBJ databases">
        <title>Frankia sp. NRRL B-16386 Genome sequencing.</title>
        <authorList>
            <person name="Ghodhbane-Gtari F."/>
            <person name="Swanson E."/>
            <person name="Gueddou A."/>
            <person name="Hezbri K."/>
            <person name="Ktari K."/>
            <person name="Nouioui I."/>
            <person name="Morris K."/>
            <person name="Simpson S."/>
            <person name="Abebe-Akele F."/>
            <person name="Thomas K."/>
            <person name="Gtari M."/>
            <person name="Tisa L.S."/>
        </authorList>
    </citation>
    <scope>NUCLEOTIDE SEQUENCE [LARGE SCALE GENOMIC DNA]</scope>
    <source>
        <strain evidence="3">NRRL B-16386</strain>
    </source>
</reference>
<organism evidence="2 3">
    <name type="scientific">Pseudofrankia asymbiotica</name>
    <dbReference type="NCBI Taxonomy" id="1834516"/>
    <lineage>
        <taxon>Bacteria</taxon>
        <taxon>Bacillati</taxon>
        <taxon>Actinomycetota</taxon>
        <taxon>Actinomycetes</taxon>
        <taxon>Frankiales</taxon>
        <taxon>Frankiaceae</taxon>
        <taxon>Pseudofrankia</taxon>
    </lineage>
</organism>
<keyword evidence="3" id="KW-1185">Reference proteome</keyword>
<dbReference type="PANTHER" id="PTHR12110">
    <property type="entry name" value="HYDROXYPYRUVATE ISOMERASE"/>
    <property type="match status" value="1"/>
</dbReference>
<evidence type="ECO:0000313" key="2">
    <source>
        <dbReference type="EMBL" id="ONH27789.1"/>
    </source>
</evidence>
<protein>
    <recommendedName>
        <fullName evidence="1">Xylose isomerase-like TIM barrel domain-containing protein</fullName>
    </recommendedName>
</protein>
<dbReference type="SUPFAM" id="SSF51658">
    <property type="entry name" value="Xylose isomerase-like"/>
    <property type="match status" value="1"/>
</dbReference>
<comment type="caution">
    <text evidence="2">The sequence shown here is derived from an EMBL/GenBank/DDBJ whole genome shotgun (WGS) entry which is preliminary data.</text>
</comment>
<feature type="domain" description="Xylose isomerase-like TIM barrel" evidence="1">
    <location>
        <begin position="39"/>
        <end position="234"/>
    </location>
</feature>
<dbReference type="InterPro" id="IPR036237">
    <property type="entry name" value="Xyl_isomerase-like_sf"/>
</dbReference>
<dbReference type="InterPro" id="IPR050312">
    <property type="entry name" value="IolE/XylAMocC-like"/>
</dbReference>
<dbReference type="InterPro" id="IPR013022">
    <property type="entry name" value="Xyl_isomerase-like_TIM-brl"/>
</dbReference>
<dbReference type="Proteomes" id="UP000188929">
    <property type="component" value="Unassembled WGS sequence"/>
</dbReference>
<evidence type="ECO:0000259" key="1">
    <source>
        <dbReference type="Pfam" id="PF01261"/>
    </source>
</evidence>
<dbReference type="Pfam" id="PF01261">
    <property type="entry name" value="AP_endonuc_2"/>
    <property type="match status" value="1"/>
</dbReference>
<dbReference type="Gene3D" id="3.20.20.150">
    <property type="entry name" value="Divalent-metal-dependent TIM barrel enzymes"/>
    <property type="match status" value="1"/>
</dbReference>
<name>A0A1V2I7A7_9ACTN</name>
<dbReference type="EMBL" id="MOMC01000044">
    <property type="protein sequence ID" value="ONH27789.1"/>
    <property type="molecule type" value="Genomic_DNA"/>
</dbReference>
<accession>A0A1V2I7A7</accession>
<dbReference type="AlphaFoldDB" id="A0A1V2I7A7"/>
<sequence>MRGIVIRDFPVVPGAAEELIRAAAAVNVSNVHVNPPRWIGRDHPPGELRAIGAALAEAGLTITVDLGAVNPAYWPNDDLSDRDGTRARIRLLREAALLGVESVHVRVGSPESRDDPAVAWEAQKAAATRALAALGPTATELEIAVVLKTHEEMASAEALAIADEAGEHVRLGYSAVNLLAVLEDPVVAARRLARRVHTVFLDDAAMVFTAEGMARRLRPLGEGIVDWPAVLAVLPAEAPLIFDLHRAELTVPLYREGWIAARPTATVAEILRIAAAATPNTPSTALDERRRTGLALLPALASIAPGIASNTHRRAQQ</sequence>
<evidence type="ECO:0000313" key="3">
    <source>
        <dbReference type="Proteomes" id="UP000188929"/>
    </source>
</evidence>
<dbReference type="PANTHER" id="PTHR12110:SF53">
    <property type="entry name" value="BLR5974 PROTEIN"/>
    <property type="match status" value="1"/>
</dbReference>
<dbReference type="STRING" id="1834516.BL253_21400"/>
<proteinExistence type="predicted"/>
<gene>
    <name evidence="2" type="ORF">BL253_21400</name>
</gene>